<dbReference type="EMBL" id="PNYA01000003">
    <property type="protein sequence ID" value="PMS22584.1"/>
    <property type="molecule type" value="Genomic_DNA"/>
</dbReference>
<dbReference type="OrthoDB" id="9808681at2"/>
<protein>
    <submittedName>
        <fullName evidence="3">Lytic transglycosylase</fullName>
    </submittedName>
</protein>
<feature type="signal peptide" evidence="1">
    <location>
        <begin position="1"/>
        <end position="24"/>
    </location>
</feature>
<gene>
    <name evidence="3" type="ORF">C0Z18_04495</name>
</gene>
<evidence type="ECO:0000259" key="2">
    <source>
        <dbReference type="Pfam" id="PF01464"/>
    </source>
</evidence>
<keyword evidence="4" id="KW-1185">Reference proteome</keyword>
<sequence length="154" mass="16761">MRPPLLKPALALMLAILSARPAPARAEVIDCYAAAGAYQHVSPIVLRAIAWQESHGNANAMHRNRNGSTDYGMMQINSIHLPTLSRYGVSATDLMNPCLSVFVAAWHLHKMMIKYGNTWAAIGAYHSETPAERDRYAGSIEAIVERMSAADAGD</sequence>
<comment type="caution">
    <text evidence="3">The sequence shown here is derived from an EMBL/GenBank/DDBJ whole genome shotgun (WGS) entry which is preliminary data.</text>
</comment>
<accession>A0A2N7VZJ7</accession>
<dbReference type="Proteomes" id="UP000235616">
    <property type="component" value="Unassembled WGS sequence"/>
</dbReference>
<proteinExistence type="predicted"/>
<name>A0A2N7VZJ7_9BURK</name>
<organism evidence="3 4">
    <name type="scientific">Trinickia dabaoshanensis</name>
    <dbReference type="NCBI Taxonomy" id="564714"/>
    <lineage>
        <taxon>Bacteria</taxon>
        <taxon>Pseudomonadati</taxon>
        <taxon>Pseudomonadota</taxon>
        <taxon>Betaproteobacteria</taxon>
        <taxon>Burkholderiales</taxon>
        <taxon>Burkholderiaceae</taxon>
        <taxon>Trinickia</taxon>
    </lineage>
</organism>
<dbReference type="CDD" id="cd13400">
    <property type="entry name" value="LT_IagB-like"/>
    <property type="match status" value="1"/>
</dbReference>
<dbReference type="Pfam" id="PF01464">
    <property type="entry name" value="SLT"/>
    <property type="match status" value="1"/>
</dbReference>
<dbReference type="InterPro" id="IPR008258">
    <property type="entry name" value="Transglycosylase_SLT_dom_1"/>
</dbReference>
<keyword evidence="1" id="KW-0732">Signal</keyword>
<dbReference type="SUPFAM" id="SSF53955">
    <property type="entry name" value="Lysozyme-like"/>
    <property type="match status" value="1"/>
</dbReference>
<evidence type="ECO:0000313" key="3">
    <source>
        <dbReference type="EMBL" id="PMS22584.1"/>
    </source>
</evidence>
<feature type="chain" id="PRO_5014789222" evidence="1">
    <location>
        <begin position="25"/>
        <end position="154"/>
    </location>
</feature>
<evidence type="ECO:0000313" key="4">
    <source>
        <dbReference type="Proteomes" id="UP000235616"/>
    </source>
</evidence>
<reference evidence="3 4" key="1">
    <citation type="submission" date="2018-01" db="EMBL/GenBank/DDBJ databases">
        <title>Whole genome analyses suggest that Burkholderia sensu lato contains two further novel genera in the rhizoxinica-symbiotica group Mycetohabitans gen. nov., and Trinickia gen. nov.: implications for the evolution of diazotrophy and nodulation in the Burkholderiaceae.</title>
        <authorList>
            <person name="Estrada-de los Santos P."/>
            <person name="Palmer M."/>
            <person name="Chavez-Ramirez B."/>
            <person name="Beukes C."/>
            <person name="Steenkamp E.T."/>
            <person name="Hirsch A.M."/>
            <person name="Manyaka P."/>
            <person name="Maluk M."/>
            <person name="Lafos M."/>
            <person name="Crook M."/>
            <person name="Gross E."/>
            <person name="Simon M.F."/>
            <person name="Bueno dos Reis Junior F."/>
            <person name="Poole P.S."/>
            <person name="Venter S.N."/>
            <person name="James E.K."/>
        </authorList>
    </citation>
    <scope>NUCLEOTIDE SEQUENCE [LARGE SCALE GENOMIC DNA]</scope>
    <source>
        <strain evidence="3 4">GIMN1.004</strain>
    </source>
</reference>
<feature type="domain" description="Transglycosylase SLT" evidence="2">
    <location>
        <begin position="31"/>
        <end position="127"/>
    </location>
</feature>
<dbReference type="Gene3D" id="1.10.530.10">
    <property type="match status" value="1"/>
</dbReference>
<dbReference type="InterPro" id="IPR023346">
    <property type="entry name" value="Lysozyme-like_dom_sf"/>
</dbReference>
<dbReference type="AlphaFoldDB" id="A0A2N7VZJ7"/>
<evidence type="ECO:0000256" key="1">
    <source>
        <dbReference type="SAM" id="SignalP"/>
    </source>
</evidence>